<dbReference type="Pfam" id="PF13470">
    <property type="entry name" value="PIN_3"/>
    <property type="match status" value="1"/>
</dbReference>
<protein>
    <submittedName>
        <fullName evidence="2">Putative toxin-antitoxin system toxin component, PIN family</fullName>
    </submittedName>
</protein>
<dbReference type="AlphaFoldDB" id="A0A7X9FP65"/>
<comment type="caution">
    <text evidence="2">The sequence shown here is derived from an EMBL/GenBank/DDBJ whole genome shotgun (WGS) entry which is preliminary data.</text>
</comment>
<dbReference type="EMBL" id="JAAZON010000033">
    <property type="protein sequence ID" value="NMC61727.1"/>
    <property type="molecule type" value="Genomic_DNA"/>
</dbReference>
<dbReference type="PANTHER" id="PTHR34610:SF3">
    <property type="entry name" value="SSL7007 PROTEIN"/>
    <property type="match status" value="1"/>
</dbReference>
<organism evidence="2 3">
    <name type="scientific">SAR324 cluster bacterium</name>
    <dbReference type="NCBI Taxonomy" id="2024889"/>
    <lineage>
        <taxon>Bacteria</taxon>
        <taxon>Deltaproteobacteria</taxon>
        <taxon>SAR324 cluster</taxon>
    </lineage>
</organism>
<dbReference type="InterPro" id="IPR002716">
    <property type="entry name" value="PIN_dom"/>
</dbReference>
<proteinExistence type="predicted"/>
<dbReference type="InterPro" id="IPR002850">
    <property type="entry name" value="PIN_toxin-like"/>
</dbReference>
<name>A0A7X9FP65_9DELT</name>
<dbReference type="Proteomes" id="UP000524246">
    <property type="component" value="Unassembled WGS sequence"/>
</dbReference>
<dbReference type="SUPFAM" id="SSF88723">
    <property type="entry name" value="PIN domain-like"/>
    <property type="match status" value="1"/>
</dbReference>
<dbReference type="NCBIfam" id="TIGR00305">
    <property type="entry name" value="putative toxin-antitoxin system toxin component, PIN family"/>
    <property type="match status" value="1"/>
</dbReference>
<sequence>MKKKLKKQGNSKIVKVVIDTNVLVSGLLTPNGNSAKIISLLLNEKIKILYDNRILEEYKEVLSRDRFGFNYEYIDALIEFIKQDGIFILAEPIADRIKDENDKKFLEVARSGDAKYLITGNKAHFPEEKIIVNPTGFLESL</sequence>
<dbReference type="PANTHER" id="PTHR34610">
    <property type="entry name" value="SSL7007 PROTEIN"/>
    <property type="match status" value="1"/>
</dbReference>
<evidence type="ECO:0000313" key="3">
    <source>
        <dbReference type="Proteomes" id="UP000524246"/>
    </source>
</evidence>
<evidence type="ECO:0000259" key="1">
    <source>
        <dbReference type="SMART" id="SM00670"/>
    </source>
</evidence>
<gene>
    <name evidence="2" type="ORF">GYA55_01020</name>
</gene>
<dbReference type="InterPro" id="IPR029060">
    <property type="entry name" value="PIN-like_dom_sf"/>
</dbReference>
<evidence type="ECO:0000313" key="2">
    <source>
        <dbReference type="EMBL" id="NMC61727.1"/>
    </source>
</evidence>
<accession>A0A7X9FP65</accession>
<reference evidence="2 3" key="1">
    <citation type="journal article" date="2020" name="Biotechnol. Biofuels">
        <title>New insights from the biogas microbiome by comprehensive genome-resolved metagenomics of nearly 1600 species originating from multiple anaerobic digesters.</title>
        <authorList>
            <person name="Campanaro S."/>
            <person name="Treu L."/>
            <person name="Rodriguez-R L.M."/>
            <person name="Kovalovszki A."/>
            <person name="Ziels R.M."/>
            <person name="Maus I."/>
            <person name="Zhu X."/>
            <person name="Kougias P.G."/>
            <person name="Basile A."/>
            <person name="Luo G."/>
            <person name="Schluter A."/>
            <person name="Konstantinidis K.T."/>
            <person name="Angelidaki I."/>
        </authorList>
    </citation>
    <scope>NUCLEOTIDE SEQUENCE [LARGE SCALE GENOMIC DNA]</scope>
    <source>
        <strain evidence="2">AS27yjCOA_65</strain>
    </source>
</reference>
<feature type="domain" description="PIN" evidence="1">
    <location>
        <begin position="14"/>
        <end position="126"/>
    </location>
</feature>
<dbReference type="SMART" id="SM00670">
    <property type="entry name" value="PINc"/>
    <property type="match status" value="1"/>
</dbReference>